<name>K8XJN7_RHOOP</name>
<dbReference type="InterPro" id="IPR034660">
    <property type="entry name" value="DinB/YfiT-like"/>
</dbReference>
<comment type="caution">
    <text evidence="2">The sequence shown here is derived from an EMBL/GenBank/DDBJ whole genome shotgun (WGS) entry which is preliminary data.</text>
</comment>
<proteinExistence type="predicted"/>
<dbReference type="EMBL" id="AJYC02000052">
    <property type="protein sequence ID" value="EKT81624.1"/>
    <property type="molecule type" value="Genomic_DNA"/>
</dbReference>
<dbReference type="RefSeq" id="WP_005257542.1">
    <property type="nucleotide sequence ID" value="NZ_AJYC02000052.1"/>
</dbReference>
<dbReference type="Pfam" id="PF11716">
    <property type="entry name" value="MDMPI_N"/>
    <property type="match status" value="1"/>
</dbReference>
<dbReference type="GO" id="GO:0046872">
    <property type="term" value="F:metal ion binding"/>
    <property type="evidence" value="ECO:0007669"/>
    <property type="project" value="InterPro"/>
</dbReference>
<gene>
    <name evidence="2" type="ORF">WSS_A16306</name>
</gene>
<organism evidence="2 3">
    <name type="scientific">Rhodococcus opacus M213</name>
    <dbReference type="NCBI Taxonomy" id="1129896"/>
    <lineage>
        <taxon>Bacteria</taxon>
        <taxon>Bacillati</taxon>
        <taxon>Actinomycetota</taxon>
        <taxon>Actinomycetes</taxon>
        <taxon>Mycobacteriales</taxon>
        <taxon>Nocardiaceae</taxon>
        <taxon>Rhodococcus</taxon>
    </lineage>
</organism>
<evidence type="ECO:0000313" key="2">
    <source>
        <dbReference type="EMBL" id="EKT81624.1"/>
    </source>
</evidence>
<protein>
    <recommendedName>
        <fullName evidence="1">Mycothiol-dependent maleylpyruvate isomerase metal-binding domain-containing protein</fullName>
    </recommendedName>
</protein>
<evidence type="ECO:0000259" key="1">
    <source>
        <dbReference type="Pfam" id="PF11716"/>
    </source>
</evidence>
<dbReference type="AlphaFoldDB" id="K8XJN7"/>
<dbReference type="SUPFAM" id="SSF109854">
    <property type="entry name" value="DinB/YfiT-like putative metalloenzymes"/>
    <property type="match status" value="1"/>
</dbReference>
<dbReference type="InterPro" id="IPR024344">
    <property type="entry name" value="MDMPI_metal-binding"/>
</dbReference>
<accession>K8XJN7</accession>
<sequence>MSLTTTSRAELLERSDESFTRFCELVADVPPDIRVGDRTWSVGDVTRHMLSVVRRYTIRDLNSRDGLSPTVRDVTELNSADVEALEHLSHADLLDALHTEWSRYLALDVIMEDKVPFHFGATIDGFGALGNMLAELLIHGYDVATAAKRIWPIEDRDALLALNGVLQIAPVLVDPVRTARVRAEIEFRIGDGRPQVVTIDRAWCRIADATSTDGRRDVIVGGPPEPVLLNLYQRIGLLAATRRGVRLHGGRRPWLIVQFKHWFLMP</sequence>
<feature type="domain" description="Mycothiol-dependent maleylpyruvate isomerase metal-binding" evidence="1">
    <location>
        <begin position="13"/>
        <end position="144"/>
    </location>
</feature>
<reference evidence="2 3" key="1">
    <citation type="journal article" date="2013" name="Genome Announc.">
        <title>Draft Genome Sequence of Rhodococcus opacus Strain M213 Shows a Diverse Catabolic Potential.</title>
        <authorList>
            <person name="Pathak A."/>
            <person name="Green S.J."/>
            <person name="Ogram A."/>
            <person name="Chauhan A."/>
        </authorList>
    </citation>
    <scope>NUCLEOTIDE SEQUENCE [LARGE SCALE GENOMIC DNA]</scope>
    <source>
        <strain evidence="2 3">M213</strain>
    </source>
</reference>
<evidence type="ECO:0000313" key="3">
    <source>
        <dbReference type="Proteomes" id="UP000005951"/>
    </source>
</evidence>
<dbReference type="Proteomes" id="UP000005951">
    <property type="component" value="Unassembled WGS sequence"/>
</dbReference>